<name>A0A812NWS1_9DINO</name>
<keyword evidence="5" id="KW-1185">Reference proteome</keyword>
<feature type="region of interest" description="Disordered" evidence="3">
    <location>
        <begin position="471"/>
        <end position="493"/>
    </location>
</feature>
<evidence type="ECO:0000256" key="3">
    <source>
        <dbReference type="SAM" id="MobiDB-lite"/>
    </source>
</evidence>
<dbReference type="GO" id="GO:0008168">
    <property type="term" value="F:methyltransferase activity"/>
    <property type="evidence" value="ECO:0007669"/>
    <property type="project" value="UniProtKB-KW"/>
</dbReference>
<dbReference type="InterPro" id="IPR029063">
    <property type="entry name" value="SAM-dependent_MTases_sf"/>
</dbReference>
<proteinExistence type="predicted"/>
<comment type="caution">
    <text evidence="4">The sequence shown here is derived from an EMBL/GenBank/DDBJ whole genome shotgun (WGS) entry which is preliminary data.</text>
</comment>
<organism evidence="4 5">
    <name type="scientific">Symbiodinium necroappetens</name>
    <dbReference type="NCBI Taxonomy" id="1628268"/>
    <lineage>
        <taxon>Eukaryota</taxon>
        <taxon>Sar</taxon>
        <taxon>Alveolata</taxon>
        <taxon>Dinophyceae</taxon>
        <taxon>Suessiales</taxon>
        <taxon>Symbiodiniaceae</taxon>
        <taxon>Symbiodinium</taxon>
    </lineage>
</organism>
<feature type="non-terminal residue" evidence="4">
    <location>
        <position position="1"/>
    </location>
</feature>
<evidence type="ECO:0000256" key="2">
    <source>
        <dbReference type="ARBA" id="ARBA00022679"/>
    </source>
</evidence>
<evidence type="ECO:0000313" key="4">
    <source>
        <dbReference type="EMBL" id="CAE7330320.1"/>
    </source>
</evidence>
<dbReference type="OrthoDB" id="412132at2759"/>
<evidence type="ECO:0000313" key="5">
    <source>
        <dbReference type="Proteomes" id="UP000601435"/>
    </source>
</evidence>
<dbReference type="InterPro" id="IPR001525">
    <property type="entry name" value="C5_MeTfrase"/>
</dbReference>
<evidence type="ECO:0000256" key="1">
    <source>
        <dbReference type="ARBA" id="ARBA00022603"/>
    </source>
</evidence>
<dbReference type="SUPFAM" id="SSF53335">
    <property type="entry name" value="S-adenosyl-L-methionine-dependent methyltransferases"/>
    <property type="match status" value="1"/>
</dbReference>
<gene>
    <name evidence="4" type="ORF">SNEC2469_LOCUS8371</name>
</gene>
<sequence>MLSRAVVRWRRDLPTSAPSARGPSKLKDSFYVEDISKIEQTDLEFPGQAASVMLNQVWTEITHAGRFLLDTVQLLGRWGSDAVKVYVQEAPLYRGDPHHRGHENDKPEQISEMVEHYLETLRQKFWVVNTSRVSETSTDSDGSVGQYRMNTIRKWRLLRCRIEIKVIMADATLTDAAALAGIDLSTDRLARYLHAIGIRSHATIAAYVHEDAVVNDLITKLKAGVTVGTTEYKLADIESTAAQPDKDTMPKSLPAGVYSKLVEDYNSITIDGVRRTFPEKLLLGAEKVLARMYHEHHTSKLYTATPLGEIMAQRVWTSFNTINSNRKKDSSEKKLILDDKNQISEKSQEEWDVRGQWMLIDATQAIRWAWILLKYDSETSINKYVDWFQGLIRKNSQRTFTAITEDLMVDVAKVNEILHQPLTKKTRKRATIPNSVSFDITDDMGTVAHVLPSMATATYNVDVAANSPDMVDSDAVGPDAAHSDPDGALQSGADGATATDLVAQGLSRGTGADHRITDDDNRVSTLCKSLVGHLPVVHLSFFDGIGVASEALRRISDNVLLTMSWETNTACADFTHERFGSIQMGDVADIDIDKIAAYIDQQLGQQQFILLITAGPPCPDFSRMKKSPKGADGDSGWMFKHMIDVEYNLRLRFQGRPFETVIENVVPHPSLRDRLLEMTEPSCMRPVVIDASDGGLVQRKRLWWTSIDWQDVENKLARNTPWSTSWKTDDDWPRAHWQAHASYESFATNVPLYTTHRWQDDHHRYPPWQYEEQFLVQWPDGTSSTAPTELREQLQGLPVGYTEKLAGDTQRDVALGNAWHLPTAIWILFLVLLGTAEAARGGCEYMPQFSWTEHLDWALHRDTNMTPKELDPTLTWCLEHRHLFHPLARFQHDVISEIRDWVVDFDEHTMAWFRTLPPHVQRAYTHKDSVTQIPILIHLQRRLGYPQTEVLYRELSDGFPLMGKLTPGVNWHVRQDRKYLQPTPMEDFQHKNREYIRDKLEANRVDEHWKFMLDEILAEVKLGRMNGPFKEKIGGGAVTTLTCIMDDQPFRHTPDHLVSLSLAFLEKNRTMPLRVWGHDHDGAYRQLPLHDPRQAYVLLLTPFGPTMWSHDVLLFGSAASVWSYNRFGDVLVACSRTLVLSPALHYVDDYGSMEDGVLISSDPNNLILTPCPARVQAMTQQIEKHLETNNLTPEEARKMAGKCNFLTGRLFGKVGRAPLKALHARANCFSHQLDKRTRSSLMALRDIILHCQPMTIPRNPTFRAYSVIYTDAYFKLQ</sequence>
<keyword evidence="2" id="KW-0808">Transferase</keyword>
<reference evidence="4" key="1">
    <citation type="submission" date="2021-02" db="EMBL/GenBank/DDBJ databases">
        <authorList>
            <person name="Dougan E. K."/>
            <person name="Rhodes N."/>
            <person name="Thang M."/>
            <person name="Chan C."/>
        </authorList>
    </citation>
    <scope>NUCLEOTIDE SEQUENCE</scope>
</reference>
<dbReference type="GO" id="GO:0032259">
    <property type="term" value="P:methylation"/>
    <property type="evidence" value="ECO:0007669"/>
    <property type="project" value="UniProtKB-KW"/>
</dbReference>
<dbReference type="Proteomes" id="UP000601435">
    <property type="component" value="Unassembled WGS sequence"/>
</dbReference>
<dbReference type="Pfam" id="PF00145">
    <property type="entry name" value="DNA_methylase"/>
    <property type="match status" value="1"/>
</dbReference>
<accession>A0A812NWS1</accession>
<dbReference type="AlphaFoldDB" id="A0A812NWS1"/>
<keyword evidence="1" id="KW-0489">Methyltransferase</keyword>
<dbReference type="EMBL" id="CAJNJA010013825">
    <property type="protein sequence ID" value="CAE7330320.1"/>
    <property type="molecule type" value="Genomic_DNA"/>
</dbReference>
<dbReference type="Gene3D" id="3.40.50.150">
    <property type="entry name" value="Vaccinia Virus protein VP39"/>
    <property type="match status" value="1"/>
</dbReference>
<protein>
    <submittedName>
        <fullName evidence="4">Uncharacterized protein</fullName>
    </submittedName>
</protein>